<accession>A0A1H2UXH0</accession>
<protein>
    <recommendedName>
        <fullName evidence="3">Htaa protein</fullName>
    </recommendedName>
</protein>
<name>A0A1H2UXH0_9PSEU</name>
<dbReference type="EMBL" id="FNON01000001">
    <property type="protein sequence ID" value="SDW60771.1"/>
    <property type="molecule type" value="Genomic_DNA"/>
</dbReference>
<dbReference type="OrthoDB" id="4883038at2"/>
<keyword evidence="2" id="KW-1185">Reference proteome</keyword>
<proteinExistence type="predicted"/>
<organism evidence="1 2">
    <name type="scientific">Amycolatopsis xylanica</name>
    <dbReference type="NCBI Taxonomy" id="589385"/>
    <lineage>
        <taxon>Bacteria</taxon>
        <taxon>Bacillati</taxon>
        <taxon>Actinomycetota</taxon>
        <taxon>Actinomycetes</taxon>
        <taxon>Pseudonocardiales</taxon>
        <taxon>Pseudonocardiaceae</taxon>
        <taxon>Amycolatopsis</taxon>
    </lineage>
</organism>
<gene>
    <name evidence="1" type="ORF">SAMN05421504_1011033</name>
</gene>
<evidence type="ECO:0008006" key="3">
    <source>
        <dbReference type="Google" id="ProtNLM"/>
    </source>
</evidence>
<dbReference type="Proteomes" id="UP000199515">
    <property type="component" value="Unassembled WGS sequence"/>
</dbReference>
<evidence type="ECO:0000313" key="2">
    <source>
        <dbReference type="Proteomes" id="UP000199515"/>
    </source>
</evidence>
<dbReference type="RefSeq" id="WP_091287158.1">
    <property type="nucleotide sequence ID" value="NZ_FNON01000001.1"/>
</dbReference>
<evidence type="ECO:0000313" key="1">
    <source>
        <dbReference type="EMBL" id="SDW60771.1"/>
    </source>
</evidence>
<sequence length="109" mass="11038">MSAVGDWTLHYSWGNANNFGQAPLSLKSNGTFTGSLAGKWRQQDGTLLLSFDTGPAKYGGTVDASVASGAMSTFGGLAGTWYMLKQGVVGATAATPEMAGSVDAAGNKA</sequence>
<dbReference type="AlphaFoldDB" id="A0A1H2UXH0"/>
<dbReference type="STRING" id="589385.SAMN05421504_1011033"/>
<reference evidence="1 2" key="1">
    <citation type="submission" date="2016-10" db="EMBL/GenBank/DDBJ databases">
        <authorList>
            <person name="de Groot N.N."/>
        </authorList>
    </citation>
    <scope>NUCLEOTIDE SEQUENCE [LARGE SCALE GENOMIC DNA]</scope>
    <source>
        <strain evidence="1 2">CPCC 202699</strain>
    </source>
</reference>